<comment type="caution">
    <text evidence="2">The sequence shown here is derived from an EMBL/GenBank/DDBJ whole genome shotgun (WGS) entry which is preliminary data.</text>
</comment>
<gene>
    <name evidence="2" type="ORF">LCGC14_2049610</name>
</gene>
<dbReference type="InterPro" id="IPR011050">
    <property type="entry name" value="Pectin_lyase_fold/virulence"/>
</dbReference>
<name>A0A0F9H2W3_9ZZZZ</name>
<feature type="non-terminal residue" evidence="2">
    <location>
        <position position="1"/>
    </location>
</feature>
<dbReference type="SMART" id="SM00710">
    <property type="entry name" value="PbH1"/>
    <property type="match status" value="3"/>
</dbReference>
<protein>
    <recommendedName>
        <fullName evidence="1">Right handed beta helix domain-containing protein</fullName>
    </recommendedName>
</protein>
<dbReference type="Pfam" id="PF13229">
    <property type="entry name" value="Beta_helix"/>
    <property type="match status" value="1"/>
</dbReference>
<dbReference type="AlphaFoldDB" id="A0A0F9H2W3"/>
<proteinExistence type="predicted"/>
<dbReference type="NCBIfam" id="TIGR03804">
    <property type="entry name" value="para_beta_helix"/>
    <property type="match status" value="1"/>
</dbReference>
<evidence type="ECO:0000259" key="1">
    <source>
        <dbReference type="Pfam" id="PF13229"/>
    </source>
</evidence>
<dbReference type="SUPFAM" id="SSF51126">
    <property type="entry name" value="Pectin lyase-like"/>
    <property type="match status" value="1"/>
</dbReference>
<dbReference type="EMBL" id="LAZR01024199">
    <property type="protein sequence ID" value="KKL75965.1"/>
    <property type="molecule type" value="Genomic_DNA"/>
</dbReference>
<dbReference type="Gene3D" id="2.160.20.10">
    <property type="entry name" value="Single-stranded right-handed beta-helix, Pectin lyase-like"/>
    <property type="match status" value="1"/>
</dbReference>
<evidence type="ECO:0000313" key="2">
    <source>
        <dbReference type="EMBL" id="KKL75965.1"/>
    </source>
</evidence>
<feature type="domain" description="Right handed beta helix" evidence="1">
    <location>
        <begin position="1"/>
        <end position="89"/>
    </location>
</feature>
<dbReference type="InterPro" id="IPR006626">
    <property type="entry name" value="PbH1"/>
</dbReference>
<reference evidence="2" key="1">
    <citation type="journal article" date="2015" name="Nature">
        <title>Complex archaea that bridge the gap between prokaryotes and eukaryotes.</title>
        <authorList>
            <person name="Spang A."/>
            <person name="Saw J.H."/>
            <person name="Jorgensen S.L."/>
            <person name="Zaremba-Niedzwiedzka K."/>
            <person name="Martijn J."/>
            <person name="Lind A.E."/>
            <person name="van Eijk R."/>
            <person name="Schleper C."/>
            <person name="Guy L."/>
            <person name="Ettema T.J."/>
        </authorList>
    </citation>
    <scope>NUCLEOTIDE SEQUENCE</scope>
</reference>
<dbReference type="InterPro" id="IPR039448">
    <property type="entry name" value="Beta_helix"/>
</dbReference>
<accession>A0A0F9H2W3</accession>
<organism evidence="2">
    <name type="scientific">marine sediment metagenome</name>
    <dbReference type="NCBI Taxonomy" id="412755"/>
    <lineage>
        <taxon>unclassified sequences</taxon>
        <taxon>metagenomes</taxon>
        <taxon>ecological metagenomes</taxon>
    </lineage>
</organism>
<dbReference type="InterPro" id="IPR022441">
    <property type="entry name" value="Para_beta_helix_rpt-2"/>
</dbReference>
<sequence length="111" mass="11810">GILVNAGCSDITLKDITVKNTIRGINFEQVSNGIIRNCDMNLNTTGLELDTSHNIVIENCSAQANTHAGFSLLTSTTCSFFECKALSTGDGNASSSIDGSFVLGLLQHHKY</sequence>
<dbReference type="InterPro" id="IPR012334">
    <property type="entry name" value="Pectin_lyas_fold"/>
</dbReference>